<feature type="chain" id="PRO_5038454085" description="SecDF P1 head subdomain domain-containing protein" evidence="2">
    <location>
        <begin position="21"/>
        <end position="307"/>
    </location>
</feature>
<accession>W5TLL0</accession>
<dbReference type="PROSITE" id="PS51257">
    <property type="entry name" value="PROKAR_LIPOPROTEIN"/>
    <property type="match status" value="1"/>
</dbReference>
<dbReference type="Pfam" id="PF22599">
    <property type="entry name" value="SecDF_P1_head"/>
    <property type="match status" value="1"/>
</dbReference>
<dbReference type="OrthoDB" id="5240379at2"/>
<dbReference type="PATRIC" id="fig|1415166.3.peg.5630"/>
<feature type="compositionally biased region" description="Basic and acidic residues" evidence="1">
    <location>
        <begin position="170"/>
        <end position="182"/>
    </location>
</feature>
<gene>
    <name evidence="4" type="ORF">NONO_c54600</name>
</gene>
<feature type="compositionally biased region" description="Polar residues" evidence="1">
    <location>
        <begin position="153"/>
        <end position="164"/>
    </location>
</feature>
<keyword evidence="2" id="KW-0732">Signal</keyword>
<dbReference type="RefSeq" id="WP_148306968.1">
    <property type="nucleotide sequence ID" value="NZ_CP006850.1"/>
</dbReference>
<feature type="signal peptide" evidence="2">
    <location>
        <begin position="1"/>
        <end position="20"/>
    </location>
</feature>
<feature type="compositionally biased region" description="Low complexity" evidence="1">
    <location>
        <begin position="121"/>
        <end position="140"/>
    </location>
</feature>
<reference evidence="4 5" key="1">
    <citation type="journal article" date="2014" name="Appl. Environ. Microbiol.">
        <title>Insights into the Microbial Degradation of Rubber and Gutta-Percha by Analysis of the Complete Genome of Nocardia nova SH22a.</title>
        <authorList>
            <person name="Luo Q."/>
            <person name="Hiessl S."/>
            <person name="Poehlein A."/>
            <person name="Daniel R."/>
            <person name="Steinbuchel A."/>
        </authorList>
    </citation>
    <scope>NUCLEOTIDE SEQUENCE [LARGE SCALE GENOMIC DNA]</scope>
    <source>
        <strain evidence="4">SH22a</strain>
    </source>
</reference>
<dbReference type="HOGENOM" id="CLU_905646_0_0_11"/>
<protein>
    <recommendedName>
        <fullName evidence="3">SecDF P1 head subdomain domain-containing protein</fullName>
    </recommendedName>
</protein>
<keyword evidence="5" id="KW-1185">Reference proteome</keyword>
<dbReference type="EMBL" id="CP006850">
    <property type="protein sequence ID" value="AHH20240.1"/>
    <property type="molecule type" value="Genomic_DNA"/>
</dbReference>
<dbReference type="KEGG" id="nno:NONO_c54600"/>
<feature type="region of interest" description="Disordered" evidence="1">
    <location>
        <begin position="121"/>
        <end position="191"/>
    </location>
</feature>
<dbReference type="eggNOG" id="COG0342">
    <property type="taxonomic scope" value="Bacteria"/>
</dbReference>
<sequence length="307" mass="31909">MRIRPALLVAGAVLMLSACGAEQGHPITETAATSSGNCPGCGARIEYTYSHVDGTAVEAADLDRPRQMIAERLAAHGIDGKVTIDGSRVVAELHDDDGTGATEFGRVPRMDIRSVLSSLPATAADGTSGTATATASPTPSGDGGADDADPRRQSAQIGAQQSALQALDCTRPDPLRGRDDPARPLVTCSSDGTQKYVLGPSLMDGTDIAESTATADHDANSVMLRFKSADKWAHLTESQLYQQIAFTVDTAVISAPTVQTGPQLGGITSITGHFTTDEAKELARAIERSASPLRVSAAVTEVSRPTR</sequence>
<evidence type="ECO:0000259" key="3">
    <source>
        <dbReference type="Pfam" id="PF22599"/>
    </source>
</evidence>
<evidence type="ECO:0000256" key="2">
    <source>
        <dbReference type="SAM" id="SignalP"/>
    </source>
</evidence>
<proteinExistence type="predicted"/>
<evidence type="ECO:0000313" key="4">
    <source>
        <dbReference type="EMBL" id="AHH20240.1"/>
    </source>
</evidence>
<organism evidence="4 5">
    <name type="scientific">Nocardia nova SH22a</name>
    <dbReference type="NCBI Taxonomy" id="1415166"/>
    <lineage>
        <taxon>Bacteria</taxon>
        <taxon>Bacillati</taxon>
        <taxon>Actinomycetota</taxon>
        <taxon>Actinomycetes</taxon>
        <taxon>Mycobacteriales</taxon>
        <taxon>Nocardiaceae</taxon>
        <taxon>Nocardia</taxon>
    </lineage>
</organism>
<dbReference type="Gene3D" id="3.30.1360.200">
    <property type="match status" value="1"/>
</dbReference>
<evidence type="ECO:0000256" key="1">
    <source>
        <dbReference type="SAM" id="MobiDB-lite"/>
    </source>
</evidence>
<dbReference type="Proteomes" id="UP000019150">
    <property type="component" value="Chromosome"/>
</dbReference>
<dbReference type="InterPro" id="IPR054384">
    <property type="entry name" value="SecDF_P1_head"/>
</dbReference>
<dbReference type="STRING" id="1415166.NONO_c54600"/>
<name>W5TLL0_9NOCA</name>
<evidence type="ECO:0000313" key="5">
    <source>
        <dbReference type="Proteomes" id="UP000019150"/>
    </source>
</evidence>
<dbReference type="AlphaFoldDB" id="W5TLL0"/>
<feature type="domain" description="SecDF P1 head subdomain" evidence="3">
    <location>
        <begin position="191"/>
        <end position="288"/>
    </location>
</feature>